<name>F0W7H5_9STRA</name>
<proteinExistence type="predicted"/>
<dbReference type="AlphaFoldDB" id="F0W7H5"/>
<reference evidence="1" key="1">
    <citation type="journal article" date="2011" name="PLoS Biol.">
        <title>Gene gain and loss during evolution of obligate parasitism in the white rust pathogen of Arabidopsis thaliana.</title>
        <authorList>
            <person name="Kemen E."/>
            <person name="Gardiner A."/>
            <person name="Schultz-Larsen T."/>
            <person name="Kemen A.C."/>
            <person name="Balmuth A.L."/>
            <person name="Robert-Seilaniantz A."/>
            <person name="Bailey K."/>
            <person name="Holub E."/>
            <person name="Studholme D.J."/>
            <person name="Maclean D."/>
            <person name="Jones J.D."/>
        </authorList>
    </citation>
    <scope>NUCLEOTIDE SEQUENCE</scope>
</reference>
<accession>F0W7H5</accession>
<sequence length="69" mass="7509">MKSILVHGCSIAPGMKGLPAYFTSVETVLGISQKHQIQKVKFIPSAIPYADLFSGVANFNFYASFLEKA</sequence>
<reference evidence="1" key="2">
    <citation type="submission" date="2011-02" db="EMBL/GenBank/DDBJ databases">
        <authorList>
            <person name="MacLean D."/>
        </authorList>
    </citation>
    <scope>NUCLEOTIDE SEQUENCE</scope>
</reference>
<evidence type="ECO:0000313" key="1">
    <source>
        <dbReference type="EMBL" id="CCA17076.1"/>
    </source>
</evidence>
<dbReference type="HOGENOM" id="CLU_2781161_0_0_1"/>
<gene>
    <name evidence="1" type="primary">AlNc14C29G2781</name>
    <name evidence="1" type="ORF">ALNC14_032190</name>
</gene>
<dbReference type="EMBL" id="FR824074">
    <property type="protein sequence ID" value="CCA17076.1"/>
    <property type="molecule type" value="Genomic_DNA"/>
</dbReference>
<organism evidence="1">
    <name type="scientific">Albugo laibachii Nc14</name>
    <dbReference type="NCBI Taxonomy" id="890382"/>
    <lineage>
        <taxon>Eukaryota</taxon>
        <taxon>Sar</taxon>
        <taxon>Stramenopiles</taxon>
        <taxon>Oomycota</taxon>
        <taxon>Peronosporomycetes</taxon>
        <taxon>Albuginales</taxon>
        <taxon>Albuginaceae</taxon>
        <taxon>Albugo</taxon>
    </lineage>
</organism>
<protein>
    <submittedName>
        <fullName evidence="1">AlNc14C29G2781 protein</fullName>
    </submittedName>
</protein>